<evidence type="ECO:0000313" key="4">
    <source>
        <dbReference type="Proteomes" id="UP000266292"/>
    </source>
</evidence>
<dbReference type="InterPro" id="IPR036465">
    <property type="entry name" value="vWFA_dom_sf"/>
</dbReference>
<organism evidence="3 4">
    <name type="scientific">Pontibacter actiniarum</name>
    <dbReference type="NCBI Taxonomy" id="323450"/>
    <lineage>
        <taxon>Bacteria</taxon>
        <taxon>Pseudomonadati</taxon>
        <taxon>Bacteroidota</taxon>
        <taxon>Cytophagia</taxon>
        <taxon>Cytophagales</taxon>
        <taxon>Hymenobacteraceae</taxon>
        <taxon>Pontibacter</taxon>
    </lineage>
</organism>
<dbReference type="SMART" id="SM00327">
    <property type="entry name" value="VWA"/>
    <property type="match status" value="1"/>
</dbReference>
<sequence length="461" mass="51105">MANWCTRMVALLLLLMLSAAQASFAQDGKPKTRILFLLDASGSMLAKWEGSDRMEVAKNLLAHLVDSLDRHENVEVALRVYGHQFGRERNDCKDTKLEVAFGEDNAEAIKKKLVEIVPRGNTPITYSLQQAAGDFPEERSRNVLILITDGLESCGGDPCATSEALQKKRIFLRPFVIGIGIEPQHEKQLSCIGQYFNAADVETFETVLTEIVTQALSQTTVSVELLDDQNRPTETNVNMTFVNALTGEAEYNYVHYLDGKGKPDVLDVDALLPYHLQVNTVPPVLERNLNITPGKHNVVKVQAPQGELYLRQDGPSPYGQLNAIVRQAGSDETLNVQRFGNSQKYLTGKYDLEILTMPRMQLKGVTLEQGKTNTVTIPPPGQLAIPSQVQGFGGVYELVEGGGQRWLCNLPEDNSKVTLALQPGKYKLVYRMKSAQSSKFTFVQDFTIRSGATTTVKIFNR</sequence>
<feature type="domain" description="VWFA" evidence="2">
    <location>
        <begin position="33"/>
        <end position="211"/>
    </location>
</feature>
<protein>
    <submittedName>
        <fullName evidence="3">VWA domain-containing protein</fullName>
    </submittedName>
</protein>
<proteinExistence type="predicted"/>
<dbReference type="PROSITE" id="PS50234">
    <property type="entry name" value="VWFA"/>
    <property type="match status" value="1"/>
</dbReference>
<evidence type="ECO:0000259" key="2">
    <source>
        <dbReference type="PROSITE" id="PS50234"/>
    </source>
</evidence>
<dbReference type="EMBL" id="CP021235">
    <property type="protein sequence ID" value="ARS36088.1"/>
    <property type="molecule type" value="Genomic_DNA"/>
</dbReference>
<dbReference type="AlphaFoldDB" id="A0A1X9YTA9"/>
<reference evidence="4" key="1">
    <citation type="submission" date="2017-05" db="EMBL/GenBank/DDBJ databases">
        <authorList>
            <person name="Ray J."/>
            <person name="Price M."/>
            <person name="Deutschbauer A."/>
        </authorList>
    </citation>
    <scope>NUCLEOTIDE SEQUENCE [LARGE SCALE GENOMIC DNA]</scope>
    <source>
        <strain evidence="4">DSM 19842</strain>
    </source>
</reference>
<keyword evidence="1" id="KW-0732">Signal</keyword>
<feature type="chain" id="PRO_5010985501" evidence="1">
    <location>
        <begin position="26"/>
        <end position="461"/>
    </location>
</feature>
<accession>A0A1X9YTA9</accession>
<dbReference type="STRING" id="709015.GCA_000472485_02422"/>
<name>A0A1X9YTA9_9BACT</name>
<dbReference type="InterPro" id="IPR002035">
    <property type="entry name" value="VWF_A"/>
</dbReference>
<evidence type="ECO:0000313" key="3">
    <source>
        <dbReference type="EMBL" id="ARS36088.1"/>
    </source>
</evidence>
<dbReference type="Proteomes" id="UP000266292">
    <property type="component" value="Chromosome"/>
</dbReference>
<dbReference type="OrthoDB" id="5348860at2"/>
<evidence type="ECO:0000256" key="1">
    <source>
        <dbReference type="SAM" id="SignalP"/>
    </source>
</evidence>
<dbReference type="Pfam" id="PF00092">
    <property type="entry name" value="VWA"/>
    <property type="match status" value="1"/>
</dbReference>
<feature type="signal peptide" evidence="1">
    <location>
        <begin position="1"/>
        <end position="25"/>
    </location>
</feature>
<gene>
    <name evidence="3" type="ORF">CA264_11955</name>
</gene>
<dbReference type="Gene3D" id="3.40.50.410">
    <property type="entry name" value="von Willebrand factor, type A domain"/>
    <property type="match status" value="2"/>
</dbReference>
<keyword evidence="4" id="KW-1185">Reference proteome</keyword>
<dbReference type="KEGG" id="pact:CA264_11955"/>
<dbReference type="SUPFAM" id="SSF53300">
    <property type="entry name" value="vWA-like"/>
    <property type="match status" value="1"/>
</dbReference>